<evidence type="ECO:0000259" key="2">
    <source>
        <dbReference type="Pfam" id="PF12706"/>
    </source>
</evidence>
<dbReference type="SUPFAM" id="SSF56281">
    <property type="entry name" value="Metallo-hydrolase/oxidoreductase"/>
    <property type="match status" value="1"/>
</dbReference>
<dbReference type="GO" id="GO:0016787">
    <property type="term" value="F:hydrolase activity"/>
    <property type="evidence" value="ECO:0007669"/>
    <property type="project" value="UniProtKB-KW"/>
</dbReference>
<dbReference type="Proteomes" id="UP000054560">
    <property type="component" value="Unassembled WGS sequence"/>
</dbReference>
<dbReference type="InterPro" id="IPR036866">
    <property type="entry name" value="RibonucZ/Hydroxyglut_hydro"/>
</dbReference>
<dbReference type="RefSeq" id="XP_014149823.1">
    <property type="nucleotide sequence ID" value="XM_014294348.1"/>
</dbReference>
<accession>A0A0L0FHH2</accession>
<dbReference type="GeneID" id="25912068"/>
<organism evidence="3 4">
    <name type="scientific">Sphaeroforma arctica JP610</name>
    <dbReference type="NCBI Taxonomy" id="667725"/>
    <lineage>
        <taxon>Eukaryota</taxon>
        <taxon>Ichthyosporea</taxon>
        <taxon>Ichthyophonida</taxon>
        <taxon>Sphaeroforma</taxon>
    </lineage>
</organism>
<evidence type="ECO:0000313" key="4">
    <source>
        <dbReference type="Proteomes" id="UP000054560"/>
    </source>
</evidence>
<name>A0A0L0FHH2_9EUKA</name>
<keyword evidence="4" id="KW-1185">Reference proteome</keyword>
<dbReference type="PANTHER" id="PTHR43546:SF9">
    <property type="entry name" value="L-ASCORBATE-6-PHOSPHATE LACTONASE ULAG-RELATED"/>
    <property type="match status" value="1"/>
</dbReference>
<gene>
    <name evidence="3" type="ORF">SARC_11564</name>
</gene>
<dbReference type="InterPro" id="IPR050114">
    <property type="entry name" value="UPF0173_UPF0282_UlaG_hydrolase"/>
</dbReference>
<dbReference type="Gene3D" id="3.60.15.10">
    <property type="entry name" value="Ribonuclease Z/Hydroxyacylglutathione hydrolase-like"/>
    <property type="match status" value="1"/>
</dbReference>
<keyword evidence="1" id="KW-0378">Hydrolase</keyword>
<dbReference type="PANTHER" id="PTHR43546">
    <property type="entry name" value="UPF0173 METAL-DEPENDENT HYDROLASE MJ1163-RELATED"/>
    <property type="match status" value="1"/>
</dbReference>
<evidence type="ECO:0000256" key="1">
    <source>
        <dbReference type="ARBA" id="ARBA00022801"/>
    </source>
</evidence>
<evidence type="ECO:0000313" key="3">
    <source>
        <dbReference type="EMBL" id="KNC75921.1"/>
    </source>
</evidence>
<feature type="non-terminal residue" evidence="3">
    <location>
        <position position="1"/>
    </location>
</feature>
<protein>
    <recommendedName>
        <fullName evidence="2">Metallo-beta-lactamase domain-containing protein</fullName>
    </recommendedName>
</protein>
<dbReference type="EMBL" id="KQ243354">
    <property type="protein sequence ID" value="KNC75921.1"/>
    <property type="molecule type" value="Genomic_DNA"/>
</dbReference>
<dbReference type="eggNOG" id="ENOG502SPR9">
    <property type="taxonomic scope" value="Eukaryota"/>
</dbReference>
<dbReference type="InterPro" id="IPR001279">
    <property type="entry name" value="Metallo-B-lactamas"/>
</dbReference>
<dbReference type="Pfam" id="PF12706">
    <property type="entry name" value="Lactamase_B_2"/>
    <property type="match status" value="1"/>
</dbReference>
<reference evidence="3 4" key="1">
    <citation type="submission" date="2011-02" db="EMBL/GenBank/DDBJ databases">
        <title>The Genome Sequence of Sphaeroforma arctica JP610.</title>
        <authorList>
            <consortium name="The Broad Institute Genome Sequencing Platform"/>
            <person name="Russ C."/>
            <person name="Cuomo C."/>
            <person name="Young S.K."/>
            <person name="Zeng Q."/>
            <person name="Gargeya S."/>
            <person name="Alvarado L."/>
            <person name="Berlin A."/>
            <person name="Chapman S.B."/>
            <person name="Chen Z."/>
            <person name="Freedman E."/>
            <person name="Gellesch M."/>
            <person name="Goldberg J."/>
            <person name="Griggs A."/>
            <person name="Gujja S."/>
            <person name="Heilman E."/>
            <person name="Heiman D."/>
            <person name="Howarth C."/>
            <person name="Mehta T."/>
            <person name="Neiman D."/>
            <person name="Pearson M."/>
            <person name="Roberts A."/>
            <person name="Saif S."/>
            <person name="Shea T."/>
            <person name="Shenoy N."/>
            <person name="Sisk P."/>
            <person name="Stolte C."/>
            <person name="Sykes S."/>
            <person name="White J."/>
            <person name="Yandava C."/>
            <person name="Burger G."/>
            <person name="Gray M.W."/>
            <person name="Holland P.W.H."/>
            <person name="King N."/>
            <person name="Lang F.B.F."/>
            <person name="Roger A.J."/>
            <person name="Ruiz-Trillo I."/>
            <person name="Haas B."/>
            <person name="Nusbaum C."/>
            <person name="Birren B."/>
        </authorList>
    </citation>
    <scope>NUCLEOTIDE SEQUENCE [LARGE SCALE GENOMIC DNA]</scope>
    <source>
        <strain evidence="3 4">JP610</strain>
    </source>
</reference>
<sequence>LKLVGKTDDLANPLKDLPGGADALIKSATCALVTHPHPDHLDKDGVKFLRDNKLKVYCSGHDEADLRGRGLDAHEVTDGDLGMRIEAVPAQHGYGPQAWIMGPGVGYYLAADGEPSLYITGDTVLTSDVRDAVKRLKPSIVVAPAGSANVGFGYDILFSQEELIELGKLVPDQIVYNHIEALDHCPTTRDGLLERLQKNGLADRSHVPADGDVLVFDEYANASYKDVEVKKVSMRPGVQKFVASLLG</sequence>
<dbReference type="AlphaFoldDB" id="A0A0L0FHH2"/>
<feature type="domain" description="Metallo-beta-lactamase" evidence="2">
    <location>
        <begin position="23"/>
        <end position="146"/>
    </location>
</feature>
<proteinExistence type="predicted"/>